<dbReference type="EMBL" id="JADEVO010000076">
    <property type="protein sequence ID" value="MBN3968779.1"/>
    <property type="molecule type" value="Genomic_DNA"/>
</dbReference>
<organism evidence="3 4">
    <name type="scientific">Pseudomonas gregormendelii</name>
    <dbReference type="NCBI Taxonomy" id="1628277"/>
    <lineage>
        <taxon>Bacteria</taxon>
        <taxon>Pseudomonadati</taxon>
        <taxon>Pseudomonadota</taxon>
        <taxon>Gammaproteobacteria</taxon>
        <taxon>Pseudomonadales</taxon>
        <taxon>Pseudomonadaceae</taxon>
        <taxon>Pseudomonas</taxon>
    </lineage>
</organism>
<dbReference type="Pfam" id="PF16694">
    <property type="entry name" value="Cytochrome_P460"/>
    <property type="match status" value="1"/>
</dbReference>
<sequence length="180" mass="19735">MKRKFLVLSATVSFLSGLAGISVVAYADSTQGTDAERSPVFGVALPHGYREWQFVSIAHEEGDKADIRVILGNDVAMKAYRNGTIPFPDGTIIARLAYKYESSARNNAVFGRAQSYIAGEPTNVQIEVKDSKRYASTGGWGYGQFENGKANPSVQLMNTCFACHTKLSPQDDFIFTKYSK</sequence>
<dbReference type="InterPro" id="IPR038142">
    <property type="entry name" value="Cytochrome_P460_sp"/>
</dbReference>
<proteinExistence type="predicted"/>
<evidence type="ECO:0000313" key="3">
    <source>
        <dbReference type="EMBL" id="MBN3968779.1"/>
    </source>
</evidence>
<evidence type="ECO:0000256" key="1">
    <source>
        <dbReference type="SAM" id="SignalP"/>
    </source>
</evidence>
<reference evidence="3 4" key="1">
    <citation type="journal article" date="2021" name="Int. J. Syst. Evol. Microbiol.">
        <title>Pseudomonas piscium sp. nov., Pseudomonas pisciculturae sp. nov., Pseudomonas mucoides sp. nov. and Pseudomonas neuropathica sp. nov. isolated from rainbow trout.</title>
        <authorList>
            <person name="Duman M."/>
            <person name="Mulet M."/>
            <person name="Altun S."/>
            <person name="Saticioglu I.B."/>
            <person name="Gomila M."/>
            <person name="Lalucat J."/>
            <person name="Garcia-Valdes E."/>
        </authorList>
    </citation>
    <scope>NUCLEOTIDE SEQUENCE [LARGE SCALE GENOMIC DNA]</scope>
    <source>
        <strain evidence="3 4">LMG 28632</strain>
    </source>
</reference>
<dbReference type="Gene3D" id="3.50.70.20">
    <property type="entry name" value="Cytochrome P460"/>
    <property type="match status" value="1"/>
</dbReference>
<dbReference type="CDD" id="cd20753">
    <property type="entry name" value="cyt_P460_Mc-like"/>
    <property type="match status" value="1"/>
</dbReference>
<evidence type="ECO:0000259" key="2">
    <source>
        <dbReference type="Pfam" id="PF16694"/>
    </source>
</evidence>
<protein>
    <submittedName>
        <fullName evidence="3">Cytochrome P460 family protein</fullName>
    </submittedName>
</protein>
<gene>
    <name evidence="3" type="ORF">IMW75_26385</name>
</gene>
<keyword evidence="1" id="KW-0732">Signal</keyword>
<dbReference type="Proteomes" id="UP000772591">
    <property type="component" value="Unassembled WGS sequence"/>
</dbReference>
<evidence type="ECO:0000313" key="4">
    <source>
        <dbReference type="Proteomes" id="UP000772591"/>
    </source>
</evidence>
<accession>A0ABS3ANM3</accession>
<keyword evidence="4" id="KW-1185">Reference proteome</keyword>
<name>A0ABS3ANM3_9PSED</name>
<feature type="signal peptide" evidence="1">
    <location>
        <begin position="1"/>
        <end position="27"/>
    </location>
</feature>
<feature type="domain" description="Cytochrome P460" evidence="2">
    <location>
        <begin position="46"/>
        <end position="176"/>
    </location>
</feature>
<comment type="caution">
    <text evidence="3">The sequence shown here is derived from an EMBL/GenBank/DDBJ whole genome shotgun (WGS) entry which is preliminary data.</text>
</comment>
<feature type="chain" id="PRO_5046659535" evidence="1">
    <location>
        <begin position="28"/>
        <end position="180"/>
    </location>
</feature>
<dbReference type="InterPro" id="IPR032033">
    <property type="entry name" value="Cytochrome_P460"/>
</dbReference>
<dbReference type="RefSeq" id="WP_205894267.1">
    <property type="nucleotide sequence ID" value="NZ_JADEVO010000076.1"/>
</dbReference>